<evidence type="ECO:0000313" key="7">
    <source>
        <dbReference type="Proteomes" id="UP000225277"/>
    </source>
</evidence>
<dbReference type="GO" id="GO:0090575">
    <property type="term" value="C:RNA polymerase II transcription regulator complex"/>
    <property type="evidence" value="ECO:0007669"/>
    <property type="project" value="TreeGrafter"/>
</dbReference>
<dbReference type="Proteomes" id="UP000225277">
    <property type="component" value="Unassembled WGS sequence"/>
</dbReference>
<dbReference type="PROSITE" id="PS00036">
    <property type="entry name" value="BZIP_BASIC"/>
    <property type="match status" value="1"/>
</dbReference>
<dbReference type="SMART" id="SM00338">
    <property type="entry name" value="BRLZ"/>
    <property type="match status" value="1"/>
</dbReference>
<dbReference type="SUPFAM" id="SSF57959">
    <property type="entry name" value="Leucine zipper domain"/>
    <property type="match status" value="1"/>
</dbReference>
<evidence type="ECO:0000259" key="5">
    <source>
        <dbReference type="PROSITE" id="PS00036"/>
    </source>
</evidence>
<evidence type="ECO:0000256" key="2">
    <source>
        <dbReference type="ARBA" id="ARBA00023242"/>
    </source>
</evidence>
<dbReference type="GeneID" id="35598193"/>
<comment type="subcellular location">
    <subcellularLocation>
        <location evidence="1">Nucleus</location>
    </subcellularLocation>
</comment>
<protein>
    <recommendedName>
        <fullName evidence="5">BZIP domain-containing protein</fullName>
    </recommendedName>
</protein>
<feature type="region of interest" description="Disordered" evidence="4">
    <location>
        <begin position="1"/>
        <end position="74"/>
    </location>
</feature>
<keyword evidence="3" id="KW-0175">Coiled coil</keyword>
<evidence type="ECO:0000256" key="3">
    <source>
        <dbReference type="SAM" id="Coils"/>
    </source>
</evidence>
<dbReference type="Gene3D" id="1.20.5.170">
    <property type="match status" value="1"/>
</dbReference>
<keyword evidence="2" id="KW-0539">Nucleus</keyword>
<dbReference type="PANTHER" id="PTHR40621:SF9">
    <property type="entry name" value="MEAB PROTEIN"/>
    <property type="match status" value="1"/>
</dbReference>
<feature type="compositionally biased region" description="Low complexity" evidence="4">
    <location>
        <begin position="200"/>
        <end position="223"/>
    </location>
</feature>
<proteinExistence type="predicted"/>
<dbReference type="OrthoDB" id="2285533at2759"/>
<dbReference type="InterPro" id="IPR004827">
    <property type="entry name" value="bZIP"/>
</dbReference>
<feature type="compositionally biased region" description="Low complexity" evidence="4">
    <location>
        <begin position="255"/>
        <end position="277"/>
    </location>
</feature>
<evidence type="ECO:0000313" key="6">
    <source>
        <dbReference type="EMBL" id="CZT17151.1"/>
    </source>
</evidence>
<dbReference type="AlphaFoldDB" id="A0A2D3UPC0"/>
<feature type="region of interest" description="Disordered" evidence="4">
    <location>
        <begin position="368"/>
        <end position="453"/>
    </location>
</feature>
<dbReference type="GO" id="GO:0001228">
    <property type="term" value="F:DNA-binding transcription activator activity, RNA polymerase II-specific"/>
    <property type="evidence" value="ECO:0007669"/>
    <property type="project" value="TreeGrafter"/>
</dbReference>
<name>A0A2D3UPC0_9PEZI</name>
<evidence type="ECO:0000256" key="1">
    <source>
        <dbReference type="ARBA" id="ARBA00004123"/>
    </source>
</evidence>
<dbReference type="PANTHER" id="PTHR40621">
    <property type="entry name" value="TRANSCRIPTION FACTOR KAPC-RELATED"/>
    <property type="match status" value="1"/>
</dbReference>
<keyword evidence="7" id="KW-1185">Reference proteome</keyword>
<dbReference type="GO" id="GO:0000976">
    <property type="term" value="F:transcription cis-regulatory region binding"/>
    <property type="evidence" value="ECO:0007669"/>
    <property type="project" value="InterPro"/>
</dbReference>
<feature type="compositionally biased region" description="Low complexity" evidence="4">
    <location>
        <begin position="21"/>
        <end position="31"/>
    </location>
</feature>
<dbReference type="RefSeq" id="XP_023624044.1">
    <property type="nucleotide sequence ID" value="XM_023768276.1"/>
</dbReference>
<dbReference type="CDD" id="cd14688">
    <property type="entry name" value="bZIP_YAP"/>
    <property type="match status" value="1"/>
</dbReference>
<dbReference type="InterPro" id="IPR050936">
    <property type="entry name" value="AP-1-like"/>
</dbReference>
<sequence>MGDSSITGGDMAAPSKIESLPEGTPSSIESTPEPEPGAEPSNEPVQPQKRKGGRKPIYATSEERKQRNRQAQAAFRERRTEYIKQLEATIKQNEDQLATLQQNHRTAADECLMLRYKNSLLERILLEKGIDVQAELQMKSASPVLGPGFMTHGVGLPHVQQPPLQRTALHRQQARRSATQPFLPKLAPGQTSVDMAYAQSSPLAHPTPSSHTSSPSAVSTRSPMAVHQAGMPSPAPVPVTQPQAQHFANFTRPSQQQSNQALYQAQQQQVGAQRQAQRSATNYHSSGMSSASAGSHHSANHPGQGGNPATTGPLASTFYPSPFQKHFDQLDQEYDTQQTRSMLDEPDVEDLGAPHSPVLHGTYPPQFEHSQGQQHPNFYPQARGGMATAQSRQTPPHTQYDQPQMIHPTSHPTAAEGHFDVDQNDAMLDTDPFNMGPNLHYPNAYTYDQHQQR</sequence>
<reference evidence="6 7" key="1">
    <citation type="submission" date="2016-03" db="EMBL/GenBank/DDBJ databases">
        <authorList>
            <person name="Ploux O."/>
        </authorList>
    </citation>
    <scope>NUCLEOTIDE SEQUENCE [LARGE SCALE GENOMIC DNA]</scope>
    <source>
        <strain evidence="6 7">URUG2</strain>
    </source>
</reference>
<organism evidence="6 7">
    <name type="scientific">Ramularia collo-cygni</name>
    <dbReference type="NCBI Taxonomy" id="112498"/>
    <lineage>
        <taxon>Eukaryota</taxon>
        <taxon>Fungi</taxon>
        <taxon>Dikarya</taxon>
        <taxon>Ascomycota</taxon>
        <taxon>Pezizomycotina</taxon>
        <taxon>Dothideomycetes</taxon>
        <taxon>Dothideomycetidae</taxon>
        <taxon>Mycosphaerellales</taxon>
        <taxon>Mycosphaerellaceae</taxon>
        <taxon>Ramularia</taxon>
    </lineage>
</organism>
<accession>A0A2D3UPC0</accession>
<gene>
    <name evidence="6" type="ORF">RCC_02983</name>
</gene>
<feature type="domain" description="BZIP" evidence="5">
    <location>
        <begin position="64"/>
        <end position="78"/>
    </location>
</feature>
<dbReference type="STRING" id="112498.A0A2D3UPC0"/>
<feature type="compositionally biased region" description="Polar residues" evidence="4">
    <location>
        <begin position="388"/>
        <end position="402"/>
    </location>
</feature>
<dbReference type="InterPro" id="IPR046347">
    <property type="entry name" value="bZIP_sf"/>
</dbReference>
<feature type="region of interest" description="Disordered" evidence="4">
    <location>
        <begin position="167"/>
        <end position="322"/>
    </location>
</feature>
<feature type="coiled-coil region" evidence="3">
    <location>
        <begin position="83"/>
        <end position="110"/>
    </location>
</feature>
<evidence type="ECO:0000256" key="4">
    <source>
        <dbReference type="SAM" id="MobiDB-lite"/>
    </source>
</evidence>
<feature type="compositionally biased region" description="Low complexity" evidence="4">
    <location>
        <begin position="284"/>
        <end position="297"/>
    </location>
</feature>
<dbReference type="EMBL" id="FJUY01000003">
    <property type="protein sequence ID" value="CZT17151.1"/>
    <property type="molecule type" value="Genomic_DNA"/>
</dbReference>